<dbReference type="SUPFAM" id="SSF53850">
    <property type="entry name" value="Periplasmic binding protein-like II"/>
    <property type="match status" value="1"/>
</dbReference>
<name>A0A1E5IQ36_SHECO</name>
<dbReference type="EMBL" id="MCBT01000046">
    <property type="protein sequence ID" value="OEG72610.1"/>
    <property type="molecule type" value="Genomic_DNA"/>
</dbReference>
<reference evidence="1 2" key="1">
    <citation type="submission" date="2016-07" db="EMBL/GenBank/DDBJ databases">
        <title>Whole-genome of two Shewanella species isolated from a digestive organ of sea cucumber Apostichopus japonicus Selenka 1867.</title>
        <authorList>
            <person name="Hong H.-H."/>
            <person name="Choi H."/>
            <person name="Cheon S."/>
            <person name="Oh J.-S."/>
            <person name="Lee H.-G."/>
            <person name="Park C."/>
        </authorList>
    </citation>
    <scope>NUCLEOTIDE SEQUENCE [LARGE SCALE GENOMIC DNA]</scope>
    <source>
        <strain evidence="1 2">CSB03KR</strain>
    </source>
</reference>
<comment type="caution">
    <text evidence="1">The sequence shown here is derived from an EMBL/GenBank/DDBJ whole genome shotgun (WGS) entry which is preliminary data.</text>
</comment>
<evidence type="ECO:0000313" key="1">
    <source>
        <dbReference type="EMBL" id="OEG72610.1"/>
    </source>
</evidence>
<evidence type="ECO:0000313" key="2">
    <source>
        <dbReference type="Proteomes" id="UP000095230"/>
    </source>
</evidence>
<accession>A0A1E5IQ36</accession>
<sequence>MANHVPVKGVSFAVSNSIPPYFYADKKSGLQYDLLKAALATQNLAISQLYFSPNKRAARQVQTHNVDCLINAHPNIEGLFYTQSLIEYQNSVFSLSKNQFVINSIADLQAISLNGFQNATKYLGQEFRDMSRNNRQYNESNSQRSQVLMLFTGRVEAIVMERRIFEHYRKLLAHKIDTEQAISEHSLFAPAQRKIACFNDTLRMQIDEGISALKQSDTIMRPSKLNS</sequence>
<proteinExistence type="predicted"/>
<dbReference type="STRING" id="23.BEL05_10015"/>
<protein>
    <submittedName>
        <fullName evidence="1">Uncharacterized protein</fullName>
    </submittedName>
</protein>
<dbReference type="Proteomes" id="UP000095230">
    <property type="component" value="Unassembled WGS sequence"/>
</dbReference>
<dbReference type="RefSeq" id="WP_069671772.1">
    <property type="nucleotide sequence ID" value="NZ_MCBT01000046.1"/>
</dbReference>
<organism evidence="1 2">
    <name type="scientific">Shewanella colwelliana</name>
    <name type="common">Alteromonas colwelliana</name>
    <dbReference type="NCBI Taxonomy" id="23"/>
    <lineage>
        <taxon>Bacteria</taxon>
        <taxon>Pseudomonadati</taxon>
        <taxon>Pseudomonadota</taxon>
        <taxon>Gammaproteobacteria</taxon>
        <taxon>Alteromonadales</taxon>
        <taxon>Shewanellaceae</taxon>
        <taxon>Shewanella</taxon>
    </lineage>
</organism>
<dbReference type="AlphaFoldDB" id="A0A1E5IQ36"/>
<dbReference type="Gene3D" id="3.40.190.10">
    <property type="entry name" value="Periplasmic binding protein-like II"/>
    <property type="match status" value="2"/>
</dbReference>
<gene>
    <name evidence="1" type="ORF">BEL05_10015</name>
</gene>